<keyword evidence="2" id="KW-0812">Transmembrane</keyword>
<comment type="caution">
    <text evidence="5">The sequence shown here is derived from an EMBL/GenBank/DDBJ whole genome shotgun (WGS) entry which is preliminary data.</text>
</comment>
<evidence type="ECO:0000313" key="5">
    <source>
        <dbReference type="EMBL" id="OXA55580.1"/>
    </source>
</evidence>
<evidence type="ECO:0000256" key="3">
    <source>
        <dbReference type="SAM" id="MobiDB-lite"/>
    </source>
</evidence>
<feature type="compositionally biased region" description="Polar residues" evidence="3">
    <location>
        <begin position="346"/>
        <end position="373"/>
    </location>
</feature>
<dbReference type="EMBL" id="LNIX01000004">
    <property type="protein sequence ID" value="OXA55580.1"/>
    <property type="molecule type" value="Genomic_DNA"/>
</dbReference>
<name>A0A226EDT6_FOLCA</name>
<feature type="region of interest" description="Disordered" evidence="3">
    <location>
        <begin position="158"/>
        <end position="194"/>
    </location>
</feature>
<keyword evidence="2" id="KW-0256">Endoplasmic reticulum</keyword>
<dbReference type="Pfam" id="PF10058">
    <property type="entry name" value="Zn_ribbon_10"/>
    <property type="match status" value="1"/>
</dbReference>
<keyword evidence="2" id="KW-1133">Transmembrane helix</keyword>
<evidence type="ECO:0000256" key="2">
    <source>
        <dbReference type="RuleBase" id="RU367073"/>
    </source>
</evidence>
<feature type="region of interest" description="Disordered" evidence="3">
    <location>
        <begin position="342"/>
        <end position="475"/>
    </location>
</feature>
<feature type="transmembrane region" description="Helical" evidence="2">
    <location>
        <begin position="77"/>
        <end position="97"/>
    </location>
</feature>
<gene>
    <name evidence="5" type="ORF">Fcan01_09008</name>
</gene>
<dbReference type="AlphaFoldDB" id="A0A226EDT6"/>
<dbReference type="InterPro" id="IPR040115">
    <property type="entry name" value="Lnp"/>
</dbReference>
<keyword evidence="2" id="KW-0472">Membrane</keyword>
<dbReference type="GO" id="GO:1903373">
    <property type="term" value="P:positive regulation of endoplasmic reticulum tubular network organization"/>
    <property type="evidence" value="ECO:0007669"/>
    <property type="project" value="UniProtKB-UniRule"/>
</dbReference>
<keyword evidence="6" id="KW-1185">Reference proteome</keyword>
<proteinExistence type="inferred from homology"/>
<feature type="compositionally biased region" description="Acidic residues" evidence="3">
    <location>
        <begin position="418"/>
        <end position="427"/>
    </location>
</feature>
<keyword evidence="2" id="KW-0862">Zinc</keyword>
<dbReference type="Proteomes" id="UP000198287">
    <property type="component" value="Unassembled WGS sequence"/>
</dbReference>
<dbReference type="InterPro" id="IPR019273">
    <property type="entry name" value="Lunapark_Znf"/>
</dbReference>
<dbReference type="GO" id="GO:0008270">
    <property type="term" value="F:zinc ion binding"/>
    <property type="evidence" value="ECO:0007669"/>
    <property type="project" value="UniProtKB-KW"/>
</dbReference>
<protein>
    <recommendedName>
        <fullName evidence="2">Endoplasmic reticulum junction formation protein lunapark</fullName>
    </recommendedName>
</protein>
<feature type="domain" description="Lunapark zinc ribbon" evidence="4">
    <location>
        <begin position="271"/>
        <end position="321"/>
    </location>
</feature>
<feature type="transmembrane region" description="Helical" evidence="2">
    <location>
        <begin position="43"/>
        <end position="65"/>
    </location>
</feature>
<keyword evidence="2" id="KW-0863">Zinc-finger</keyword>
<comment type="similarity">
    <text evidence="1 2">Belongs to the lunapark family.</text>
</comment>
<dbReference type="STRING" id="158441.A0A226EDT6"/>
<evidence type="ECO:0000256" key="1">
    <source>
        <dbReference type="ARBA" id="ARBA00009940"/>
    </source>
</evidence>
<accession>A0A226EDT6</accession>
<sequence>MGVILSKFRRAKPSLEDRLEKIDKELHEIRRFQIDTEVQQKRIIGRLSIVAFIVYALSILAYYLFIHTETFTWGQHALSLLPFIIFPFIIWSLRRLFGWWYHRKIEMNKEKSDTLRKDRERLLDEVMDTETFKVAKKILEKYAPSHLLPKYLADQQRAGGTPITSRPAPLDNLGMRRRTMGEPSVSPQGMRMGQPFPPGYRPPLGMGGRPPMPPMPFRPQQQQAIMPAGATPMRFGTTPGMASVPTGYTPMRYMLPQTPSAPTIHNRKTGWLDKLVDYVVADGPAHRFALICRYCATHNGLATPDDFPYTGYRCIYCRQFNPPRQQRPSAATLPRNTVLIEEMDSSIASNSPQTTVTGDESGDEQGNTSQNIESDGAGDGEPLIELGDSSDAKSDGEEETRPEEPEGPPPLDENVPFMDDDDEEETSVVESQRKSISNDENGVVGGKLEVNIRSQEQGQEILEESAEVSLSTRED</sequence>
<keyword evidence="2" id="KW-0479">Metal-binding</keyword>
<dbReference type="PANTHER" id="PTHR22166:SF12">
    <property type="entry name" value="ENDOPLASMIC RETICULUM JUNCTION FORMATION PROTEIN LUNAPARK"/>
    <property type="match status" value="1"/>
</dbReference>
<dbReference type="GO" id="GO:0071788">
    <property type="term" value="P:endoplasmic reticulum tubular network maintenance"/>
    <property type="evidence" value="ECO:0007669"/>
    <property type="project" value="UniProtKB-UniRule"/>
</dbReference>
<dbReference type="PANTHER" id="PTHR22166">
    <property type="entry name" value="ENDOPLASMIC RETICULUM JUNCTION FORMATION PROTEIN LUNAPARK"/>
    <property type="match status" value="1"/>
</dbReference>
<dbReference type="OrthoDB" id="3169036at2759"/>
<comment type="domain">
    <text evidence="2">The C4-type zinc finger motif is necessary both for its ER three-way tubular junction localization and formation.</text>
</comment>
<evidence type="ECO:0000259" key="4">
    <source>
        <dbReference type="Pfam" id="PF10058"/>
    </source>
</evidence>
<dbReference type="OMA" id="MRTFRIL"/>
<reference evidence="5 6" key="1">
    <citation type="submission" date="2015-12" db="EMBL/GenBank/DDBJ databases">
        <title>The genome of Folsomia candida.</title>
        <authorList>
            <person name="Faddeeva A."/>
            <person name="Derks M.F."/>
            <person name="Anvar Y."/>
            <person name="Smit S."/>
            <person name="Van Straalen N."/>
            <person name="Roelofs D."/>
        </authorList>
    </citation>
    <scope>NUCLEOTIDE SEQUENCE [LARGE SCALE GENOMIC DNA]</scope>
    <source>
        <strain evidence="5 6">VU population</strain>
        <tissue evidence="5">Whole body</tissue>
    </source>
</reference>
<evidence type="ECO:0000313" key="6">
    <source>
        <dbReference type="Proteomes" id="UP000198287"/>
    </source>
</evidence>
<comment type="subcellular location">
    <subcellularLocation>
        <location evidence="2">Endoplasmic reticulum membrane</location>
        <topology evidence="2">Multi-pass membrane protein</topology>
    </subcellularLocation>
</comment>
<organism evidence="5 6">
    <name type="scientific">Folsomia candida</name>
    <name type="common">Springtail</name>
    <dbReference type="NCBI Taxonomy" id="158441"/>
    <lineage>
        <taxon>Eukaryota</taxon>
        <taxon>Metazoa</taxon>
        <taxon>Ecdysozoa</taxon>
        <taxon>Arthropoda</taxon>
        <taxon>Hexapoda</taxon>
        <taxon>Collembola</taxon>
        <taxon>Entomobryomorpha</taxon>
        <taxon>Isotomoidea</taxon>
        <taxon>Isotomidae</taxon>
        <taxon>Proisotominae</taxon>
        <taxon>Folsomia</taxon>
    </lineage>
</organism>
<comment type="function">
    <text evidence="2">Plays a role in determining ER morphology.</text>
</comment>
<dbReference type="GO" id="GO:0098826">
    <property type="term" value="C:endoplasmic reticulum tubular network membrane"/>
    <property type="evidence" value="ECO:0007669"/>
    <property type="project" value="UniProtKB-UniRule"/>
</dbReference>